<evidence type="ECO:0000313" key="2">
    <source>
        <dbReference type="Proteomes" id="UP000029067"/>
    </source>
</evidence>
<comment type="caution">
    <text evidence="1">The sequence shown here is derived from an EMBL/GenBank/DDBJ whole genome shotgun (WGS) entry which is preliminary data.</text>
</comment>
<organism evidence="1 2">
    <name type="scientific">Bifidobacterium cuniculi</name>
    <dbReference type="NCBI Taxonomy" id="1688"/>
    <lineage>
        <taxon>Bacteria</taxon>
        <taxon>Bacillati</taxon>
        <taxon>Actinomycetota</taxon>
        <taxon>Actinomycetes</taxon>
        <taxon>Bifidobacteriales</taxon>
        <taxon>Bifidobacteriaceae</taxon>
        <taxon>Bifidobacterium</taxon>
    </lineage>
</organism>
<protein>
    <submittedName>
        <fullName evidence="1">Uncharacterized protein</fullName>
    </submittedName>
</protein>
<reference evidence="1 2" key="1">
    <citation type="submission" date="2014-03" db="EMBL/GenBank/DDBJ databases">
        <title>Genomics of Bifidobacteria.</title>
        <authorList>
            <person name="Ventura M."/>
            <person name="Milani C."/>
            <person name="Lugli G.A."/>
        </authorList>
    </citation>
    <scope>NUCLEOTIDE SEQUENCE [LARGE SCALE GENOMIC DNA]</scope>
    <source>
        <strain evidence="1 2">LMG 10738</strain>
    </source>
</reference>
<accession>A0A087AVU7</accession>
<dbReference type="Proteomes" id="UP000029067">
    <property type="component" value="Unassembled WGS sequence"/>
</dbReference>
<dbReference type="AlphaFoldDB" id="A0A087AVU7"/>
<dbReference type="STRING" id="1688.BCUN_0728"/>
<proteinExistence type="predicted"/>
<dbReference type="eggNOG" id="COG5340">
    <property type="taxonomic scope" value="Bacteria"/>
</dbReference>
<dbReference type="NCBIfam" id="NF047376">
    <property type="entry name" value="TAA_AbiEi"/>
    <property type="match status" value="1"/>
</dbReference>
<dbReference type="EMBL" id="JGYV01000010">
    <property type="protein sequence ID" value="KFI62897.1"/>
    <property type="molecule type" value="Genomic_DNA"/>
</dbReference>
<sequence>MDMNANWLPQRYTCRLPCFIREYPRAFLLLIRHPFHRARRRPIHHGPVYVNFYFCSKFSILLIMRRDLALSKLSDMDRRLRLYVYRKADLSVPFGEHGAALTRTVTSLCSAGILERAAHGVYVYTYSERIGEGTLDEVARCLRPGRITWESLESALSQYGVISQIPMGRVTYMTTGRSGLFPTRFGTAELTHSKLSAAAILPGLVMRRGRLPIAAKMFAYRNLKDVGRNLHLVDEEELYWDEDE</sequence>
<dbReference type="InterPro" id="IPR059220">
    <property type="entry name" value="AbiEi"/>
</dbReference>
<keyword evidence="2" id="KW-1185">Reference proteome</keyword>
<name>A0A087AVU7_9BIFI</name>
<evidence type="ECO:0000313" key="1">
    <source>
        <dbReference type="EMBL" id="KFI62897.1"/>
    </source>
</evidence>
<gene>
    <name evidence="1" type="ORF">BCUN_0728</name>
</gene>